<sequence length="766" mass="80158">MSRSRLAAGLIAIVAIATGLIASEAAYIRVQNGEFVDDNCKEFMFSGYNAWQTIEASLNMCCGNLAGLQSQFQEAVKQNFNVVRIFGFPVQMGFNLQTAPGRYNEYAFTGLDRVIAEAGKAGLKLVVALTNNWNYNSEQTDWKCSYTNWTSSAHSCDDFYTDRQAINLYKNHVTRVLTRVNTVTGVAYNRDDTIFAWDLMNEPRSAKGSGMQDIQSWITEVAPFVKGLANHQLVTVGEDGFYGPSNCQAFNGANPYGRNGQDQWSLHTGQDFLPNHMVDGIDYASLHLWPDNWARTDLYFGRRWLDAHLVDQWYLGKPVVIEEFGKAIGMQGGFMAATDQTYADQYNWFKLVYQYAQDSLTSDYGYKGIMFWRWGSVDPNANTGGFDEAATISTNSGVFRDIIEPYSQKVAAFLKDTNRKTVANCACIGTNCTAAAPAPGPSDALAGALAPAPGLAQAVGPSNPPAFAPLRAPGNTTPGTLVSAEPGNPIVAATGGTPIAAPARLPTKAGATVPIAQQQPAGIAVVNAPAGGPVKVAASTAPAVAPAAYVWAGATADAPVAAAATAGRKLMQTKEKVASHASRIADSPISAAALAPLLAPASAPLGALAPAVAAAKAPAMGPAVGPMQAMSAMLSITAPLSSTTTMISDLHERPLAAAVPAKAGSAAGVANAGVSSFQERQQGGPQQPPQPIPLPLPGGPLLPGPSDDSDSNSATPAAAPTGAGSSQGEEVAVQPLAASSFSTESTFSTPAGYTPYNINYKVTCNS</sequence>
<evidence type="ECO:0000256" key="3">
    <source>
        <dbReference type="ARBA" id="ARBA00005641"/>
    </source>
</evidence>
<feature type="chain" id="PRO_5043863936" description="mannan endo-1,4-beta-mannosidase" evidence="10">
    <location>
        <begin position="26"/>
        <end position="766"/>
    </location>
</feature>
<keyword evidence="13" id="KW-1185">Reference proteome</keyword>
<feature type="domain" description="Glycoside hydrolase family 5" evidence="11">
    <location>
        <begin position="27"/>
        <end position="382"/>
    </location>
</feature>
<comment type="catalytic activity">
    <reaction evidence="1">
        <text>Random hydrolysis of (1-&gt;4)-beta-D-mannosidic linkages in mannans, galactomannans and glucomannans.</text>
        <dbReference type="EC" id="3.2.1.78"/>
    </reaction>
</comment>
<evidence type="ECO:0000256" key="2">
    <source>
        <dbReference type="ARBA" id="ARBA00004613"/>
    </source>
</evidence>
<dbReference type="GO" id="GO:0005576">
    <property type="term" value="C:extracellular region"/>
    <property type="evidence" value="ECO:0007669"/>
    <property type="project" value="UniProtKB-SubCell"/>
</dbReference>
<keyword evidence="8" id="KW-0326">Glycosidase</keyword>
<comment type="caution">
    <text evidence="12">The sequence shown here is derived from an EMBL/GenBank/DDBJ whole genome shotgun (WGS) entry which is preliminary data.</text>
</comment>
<reference evidence="12 13" key="1">
    <citation type="submission" date="2023-10" db="EMBL/GenBank/DDBJ databases">
        <authorList>
            <person name="Maclean D."/>
            <person name="Macfadyen A."/>
        </authorList>
    </citation>
    <scope>NUCLEOTIDE SEQUENCE [LARGE SCALE GENOMIC DNA]</scope>
</reference>
<dbReference type="GO" id="GO:0016985">
    <property type="term" value="F:mannan endo-1,4-beta-mannosidase activity"/>
    <property type="evidence" value="ECO:0007669"/>
    <property type="project" value="UniProtKB-EC"/>
</dbReference>
<dbReference type="PANTHER" id="PTHR31451">
    <property type="match status" value="1"/>
</dbReference>
<protein>
    <recommendedName>
        <fullName evidence="4">mannan endo-1,4-beta-mannosidase</fullName>
        <ecNumber evidence="4">3.2.1.78</ecNumber>
    </recommendedName>
</protein>
<dbReference type="EC" id="3.2.1.78" evidence="4"/>
<evidence type="ECO:0000256" key="8">
    <source>
        <dbReference type="ARBA" id="ARBA00023295"/>
    </source>
</evidence>
<evidence type="ECO:0000256" key="7">
    <source>
        <dbReference type="ARBA" id="ARBA00022801"/>
    </source>
</evidence>
<dbReference type="Proteomes" id="UP001314263">
    <property type="component" value="Unassembled WGS sequence"/>
</dbReference>
<dbReference type="EMBL" id="CAUYUE010000012">
    <property type="protein sequence ID" value="CAK0785325.1"/>
    <property type="molecule type" value="Genomic_DNA"/>
</dbReference>
<evidence type="ECO:0000256" key="10">
    <source>
        <dbReference type="SAM" id="SignalP"/>
    </source>
</evidence>
<feature type="signal peptide" evidence="10">
    <location>
        <begin position="1"/>
        <end position="25"/>
    </location>
</feature>
<keyword evidence="5" id="KW-0964">Secreted</keyword>
<organism evidence="12 13">
    <name type="scientific">Coccomyxa viridis</name>
    <dbReference type="NCBI Taxonomy" id="1274662"/>
    <lineage>
        <taxon>Eukaryota</taxon>
        <taxon>Viridiplantae</taxon>
        <taxon>Chlorophyta</taxon>
        <taxon>core chlorophytes</taxon>
        <taxon>Trebouxiophyceae</taxon>
        <taxon>Trebouxiophyceae incertae sedis</taxon>
        <taxon>Coccomyxaceae</taxon>
        <taxon>Coccomyxa</taxon>
    </lineage>
</organism>
<accession>A0AAV1IGI7</accession>
<evidence type="ECO:0000256" key="6">
    <source>
        <dbReference type="ARBA" id="ARBA00022729"/>
    </source>
</evidence>
<comment type="similarity">
    <text evidence="3">Belongs to the glycosyl hydrolase 5 (cellulase A) family.</text>
</comment>
<keyword evidence="7" id="KW-0378">Hydrolase</keyword>
<feature type="compositionally biased region" description="Low complexity" evidence="9">
    <location>
        <begin position="670"/>
        <end position="685"/>
    </location>
</feature>
<dbReference type="Pfam" id="PF26410">
    <property type="entry name" value="GH5_mannosidase"/>
    <property type="match status" value="1"/>
</dbReference>
<evidence type="ECO:0000256" key="1">
    <source>
        <dbReference type="ARBA" id="ARBA00001678"/>
    </source>
</evidence>
<feature type="compositionally biased region" description="Pro residues" evidence="9">
    <location>
        <begin position="686"/>
        <end position="703"/>
    </location>
</feature>
<gene>
    <name evidence="12" type="ORF">CVIRNUC_008532</name>
</gene>
<evidence type="ECO:0000256" key="5">
    <source>
        <dbReference type="ARBA" id="ARBA00022525"/>
    </source>
</evidence>
<comment type="subcellular location">
    <subcellularLocation>
        <location evidence="2">Secreted</location>
    </subcellularLocation>
</comment>
<evidence type="ECO:0000313" key="13">
    <source>
        <dbReference type="Proteomes" id="UP001314263"/>
    </source>
</evidence>
<evidence type="ECO:0000313" key="12">
    <source>
        <dbReference type="EMBL" id="CAK0785325.1"/>
    </source>
</evidence>
<dbReference type="InterPro" id="IPR045053">
    <property type="entry name" value="MAN-like"/>
</dbReference>
<evidence type="ECO:0000259" key="11">
    <source>
        <dbReference type="Pfam" id="PF26410"/>
    </source>
</evidence>
<dbReference type="InterPro" id="IPR017853">
    <property type="entry name" value="GH"/>
</dbReference>
<proteinExistence type="inferred from homology"/>
<dbReference type="Gene3D" id="3.20.20.80">
    <property type="entry name" value="Glycosidases"/>
    <property type="match status" value="1"/>
</dbReference>
<dbReference type="InterPro" id="IPR001547">
    <property type="entry name" value="Glyco_hydro_5"/>
</dbReference>
<evidence type="ECO:0000256" key="4">
    <source>
        <dbReference type="ARBA" id="ARBA00012706"/>
    </source>
</evidence>
<dbReference type="AlphaFoldDB" id="A0AAV1IGI7"/>
<feature type="region of interest" description="Disordered" evidence="9">
    <location>
        <begin position="670"/>
        <end position="756"/>
    </location>
</feature>
<dbReference type="PANTHER" id="PTHR31451:SF39">
    <property type="entry name" value="MANNAN ENDO-1,4-BETA-MANNOSIDASE 1"/>
    <property type="match status" value="1"/>
</dbReference>
<dbReference type="SUPFAM" id="SSF51445">
    <property type="entry name" value="(Trans)glycosidases"/>
    <property type="match status" value="1"/>
</dbReference>
<keyword evidence="6 10" id="KW-0732">Signal</keyword>
<evidence type="ECO:0000256" key="9">
    <source>
        <dbReference type="SAM" id="MobiDB-lite"/>
    </source>
</evidence>
<feature type="compositionally biased region" description="Low complexity" evidence="9">
    <location>
        <begin position="711"/>
        <end position="726"/>
    </location>
</feature>
<name>A0AAV1IGI7_9CHLO</name>
<feature type="compositionally biased region" description="Low complexity" evidence="9">
    <location>
        <begin position="739"/>
        <end position="749"/>
    </location>
</feature>